<evidence type="ECO:0000256" key="1">
    <source>
        <dbReference type="SAM" id="MobiDB-lite"/>
    </source>
</evidence>
<feature type="domain" description="Tyrosine-protein kinase G-rich" evidence="3">
    <location>
        <begin position="386"/>
        <end position="466"/>
    </location>
</feature>
<keyword evidence="2" id="KW-0812">Transmembrane</keyword>
<evidence type="ECO:0000259" key="3">
    <source>
        <dbReference type="Pfam" id="PF13807"/>
    </source>
</evidence>
<dbReference type="InterPro" id="IPR050445">
    <property type="entry name" value="Bact_polysacc_biosynth/exp"/>
</dbReference>
<accession>A0A941AW31</accession>
<evidence type="ECO:0000256" key="2">
    <source>
        <dbReference type="SAM" id="Phobius"/>
    </source>
</evidence>
<dbReference type="EMBL" id="JAGKTC010000004">
    <property type="protein sequence ID" value="MBP3985846.1"/>
    <property type="molecule type" value="Genomic_DNA"/>
</dbReference>
<dbReference type="RefSeq" id="WP_210537721.1">
    <property type="nucleotide sequence ID" value="NZ_JAGKTC010000004.1"/>
</dbReference>
<feature type="region of interest" description="Disordered" evidence="1">
    <location>
        <begin position="313"/>
        <end position="336"/>
    </location>
</feature>
<keyword evidence="2" id="KW-0472">Membrane</keyword>
<protein>
    <recommendedName>
        <fullName evidence="3">Tyrosine-protein kinase G-rich domain-containing protein</fullName>
    </recommendedName>
</protein>
<dbReference type="InterPro" id="IPR014345">
    <property type="entry name" value="XrtA_polysacc_chain"/>
</dbReference>
<dbReference type="Pfam" id="PF13807">
    <property type="entry name" value="GNVR"/>
    <property type="match status" value="1"/>
</dbReference>
<reference evidence="4" key="1">
    <citation type="journal article" date="2016" name="Int. J. Syst. Evol. Microbiol.">
        <title>Pseudoxanthomonas helianthi sp. nov., isolated from roots of Jerusalem artichoke (Helianthus tuberosus).</title>
        <authorList>
            <person name="Kittiwongwattana C."/>
            <person name="Thawai C."/>
        </authorList>
    </citation>
    <scope>NUCLEOTIDE SEQUENCE</scope>
    <source>
        <strain evidence="4">110414</strain>
    </source>
</reference>
<dbReference type="Proteomes" id="UP000673447">
    <property type="component" value="Unassembled WGS sequence"/>
</dbReference>
<name>A0A941AW31_9GAMM</name>
<evidence type="ECO:0000313" key="4">
    <source>
        <dbReference type="EMBL" id="MBP3985846.1"/>
    </source>
</evidence>
<gene>
    <name evidence="4" type="ORF">J5837_15675</name>
</gene>
<keyword evidence="2" id="KW-1133">Transmembrane helix</keyword>
<feature type="transmembrane region" description="Helical" evidence="2">
    <location>
        <begin position="43"/>
        <end position="63"/>
    </location>
</feature>
<dbReference type="AlphaFoldDB" id="A0A941AW31"/>
<dbReference type="InterPro" id="IPR032807">
    <property type="entry name" value="GNVR"/>
</dbReference>
<proteinExistence type="predicted"/>
<evidence type="ECO:0000313" key="5">
    <source>
        <dbReference type="Proteomes" id="UP000673447"/>
    </source>
</evidence>
<reference evidence="4" key="2">
    <citation type="submission" date="2021-03" db="EMBL/GenBank/DDBJ databases">
        <authorList>
            <person name="Cao W."/>
        </authorList>
    </citation>
    <scope>NUCLEOTIDE SEQUENCE</scope>
    <source>
        <strain evidence="4">110414</strain>
    </source>
</reference>
<sequence length="531" mass="58975">MDSHNAQLPARRHYSAPSATGAVALTPNELIPVMISEAKRNRLTMAAVFSGIALLALLVALLMPGTYAASTTILAQESDIIQPLLEGRAVATRVTDRAGLARQVIYSRKVLGEALQAGGWLADKPSPVEQDRLMEDVKGRIVVTSPRPNLVQIAYRDSDPKRAYEVTERLGTAFMQESLAGKARESREAYEFIDSRVTDYHAKLTEAENSLRDYRARNIDAQPGSATDSNTRISSLRTQVEQTRMALMEQRSRANAVGAQLSGESAVTAVQTRETLYRAQLLDLQGQLDRLLLNYTEQHPDVVRVRHQMADLQRAMTEEQQRQASAPRGNSPFDQAQMNPMYQELRSQQAQAQRDAAATQTRLNEAEAMLGGELERSRRIAESENTLAELTRDYEVNRDIYQDLLKRRENARVSMELDREQRGLTLRVQDPATMPLRPTGLSPMHVVLAGLALALAIPAGLIFLRARFDPRIRSARHLQKVAPVAVLTTVPAYSSSHDRRMQMKRDAMGLGMLATVALAYVLVYALKQLAG</sequence>
<feature type="transmembrane region" description="Helical" evidence="2">
    <location>
        <begin position="507"/>
        <end position="526"/>
    </location>
</feature>
<keyword evidence="5" id="KW-1185">Reference proteome</keyword>
<organism evidence="4 5">
    <name type="scientific">Pseudoxanthomonas helianthi</name>
    <dbReference type="NCBI Taxonomy" id="1453541"/>
    <lineage>
        <taxon>Bacteria</taxon>
        <taxon>Pseudomonadati</taxon>
        <taxon>Pseudomonadota</taxon>
        <taxon>Gammaproteobacteria</taxon>
        <taxon>Lysobacterales</taxon>
        <taxon>Lysobacteraceae</taxon>
        <taxon>Pseudoxanthomonas</taxon>
    </lineage>
</organism>
<dbReference type="PANTHER" id="PTHR32309">
    <property type="entry name" value="TYROSINE-PROTEIN KINASE"/>
    <property type="match status" value="1"/>
</dbReference>
<dbReference type="PANTHER" id="PTHR32309:SF31">
    <property type="entry name" value="CAPSULAR EXOPOLYSACCHARIDE FAMILY"/>
    <property type="match status" value="1"/>
</dbReference>
<dbReference type="NCBIfam" id="TIGR03007">
    <property type="entry name" value="pepcterm_ChnLen"/>
    <property type="match status" value="1"/>
</dbReference>
<comment type="caution">
    <text evidence="4">The sequence shown here is derived from an EMBL/GenBank/DDBJ whole genome shotgun (WGS) entry which is preliminary data.</text>
</comment>
<feature type="transmembrane region" description="Helical" evidence="2">
    <location>
        <begin position="444"/>
        <end position="464"/>
    </location>
</feature>